<dbReference type="PANTHER" id="PTHR39203:SF1">
    <property type="entry name" value="CYTOPLASMIC PROTEIN"/>
    <property type="match status" value="1"/>
</dbReference>
<dbReference type="CDD" id="cd06553">
    <property type="entry name" value="ASCH_Ef3133_like"/>
    <property type="match status" value="1"/>
</dbReference>
<organism evidence="2 3">
    <name type="scientific">Bacillus weihaiensis</name>
    <dbReference type="NCBI Taxonomy" id="1547283"/>
    <lineage>
        <taxon>Bacteria</taxon>
        <taxon>Bacillati</taxon>
        <taxon>Bacillota</taxon>
        <taxon>Bacilli</taxon>
        <taxon>Bacillales</taxon>
        <taxon>Bacillaceae</taxon>
        <taxon>Bacillus</taxon>
    </lineage>
</organism>
<keyword evidence="3" id="KW-1185">Reference proteome</keyword>
<dbReference type="SUPFAM" id="SSF88697">
    <property type="entry name" value="PUA domain-like"/>
    <property type="match status" value="1"/>
</dbReference>
<evidence type="ECO:0000313" key="3">
    <source>
        <dbReference type="Proteomes" id="UP000181936"/>
    </source>
</evidence>
<gene>
    <name evidence="2" type="ORF">A9C19_17885</name>
</gene>
<dbReference type="KEGG" id="bwh:A9C19_17885"/>
<dbReference type="Pfam" id="PF04266">
    <property type="entry name" value="ASCH"/>
    <property type="match status" value="1"/>
</dbReference>
<sequence length="151" mass="17615">MNSKVQQFWNEYCLTNHKQEIHYKEAFQFGASADLLANLVVEGKKSATTSGFLFYELENETLPKVGEYNIVLDGKENPVAVIQIQSVEVIPMNEVSEEFALAEGEGDYRFWWDAHEKFFTELLKEYKIDFSPDMLVVCERFKNVYSRKHLN</sequence>
<dbReference type="Gene3D" id="3.10.400.10">
    <property type="entry name" value="Sulfate adenylyltransferase"/>
    <property type="match status" value="1"/>
</dbReference>
<reference evidence="2 3" key="1">
    <citation type="journal article" date="2016" name="Sci. Rep.">
        <title>Complete genome sequence and transcriptomic analysis of a novel marine strain Bacillus weihaiensis reveals the mechanism of brown algae degradation.</title>
        <authorList>
            <person name="Zhu Y."/>
            <person name="Chen P."/>
            <person name="Bao Y."/>
            <person name="Men Y."/>
            <person name="Zeng Y."/>
            <person name="Yang J."/>
            <person name="Sun J."/>
            <person name="Sun Y."/>
        </authorList>
    </citation>
    <scope>NUCLEOTIDE SEQUENCE [LARGE SCALE GENOMIC DNA]</scope>
    <source>
        <strain evidence="2 3">Alg07</strain>
    </source>
</reference>
<dbReference type="PANTHER" id="PTHR39203">
    <property type="entry name" value="CYTOPLASMIC PROTEIN-RELATED"/>
    <property type="match status" value="1"/>
</dbReference>
<name>A0A1L3MVZ7_9BACI</name>
<protein>
    <submittedName>
        <fullName evidence="2">ASCH domain-containing protein</fullName>
    </submittedName>
</protein>
<proteinExistence type="predicted"/>
<feature type="domain" description="ASCH" evidence="1">
    <location>
        <begin position="27"/>
        <end position="145"/>
    </location>
</feature>
<dbReference type="RefSeq" id="WP_072581251.1">
    <property type="nucleotide sequence ID" value="NZ_CP016020.1"/>
</dbReference>
<evidence type="ECO:0000259" key="1">
    <source>
        <dbReference type="SMART" id="SM01022"/>
    </source>
</evidence>
<dbReference type="InterPro" id="IPR007374">
    <property type="entry name" value="ASCH_domain"/>
</dbReference>
<evidence type="ECO:0000313" key="2">
    <source>
        <dbReference type="EMBL" id="APH06450.1"/>
    </source>
</evidence>
<dbReference type="STRING" id="1547283.A9C19_17885"/>
<dbReference type="OrthoDB" id="9807542at2"/>
<dbReference type="InterPro" id="IPR015947">
    <property type="entry name" value="PUA-like_sf"/>
</dbReference>
<dbReference type="PIRSF" id="PIRSF021320">
    <property type="entry name" value="DUF984"/>
    <property type="match status" value="1"/>
</dbReference>
<dbReference type="EMBL" id="CP016020">
    <property type="protein sequence ID" value="APH06450.1"/>
    <property type="molecule type" value="Genomic_DNA"/>
</dbReference>
<dbReference type="Proteomes" id="UP000181936">
    <property type="component" value="Chromosome"/>
</dbReference>
<accession>A0A1L3MVZ7</accession>
<dbReference type="InterPro" id="IPR009326">
    <property type="entry name" value="DUF984"/>
</dbReference>
<dbReference type="SMART" id="SM01022">
    <property type="entry name" value="ASCH"/>
    <property type="match status" value="1"/>
</dbReference>
<dbReference type="AlphaFoldDB" id="A0A1L3MVZ7"/>